<keyword evidence="3" id="KW-0233">DNA recombination</keyword>
<dbReference type="PANTHER" id="PTHR33217">
    <property type="entry name" value="TRANSPOSASE FOR INSERTION SEQUENCE ELEMENT IS1081"/>
    <property type="match status" value="1"/>
</dbReference>
<protein>
    <submittedName>
        <fullName evidence="4">Transposase</fullName>
    </submittedName>
</protein>
<evidence type="ECO:0000256" key="3">
    <source>
        <dbReference type="ARBA" id="ARBA00023172"/>
    </source>
</evidence>
<accession>A0A0W8F018</accession>
<keyword evidence="1" id="KW-0815">Transposition</keyword>
<reference evidence="4" key="1">
    <citation type="journal article" date="2015" name="Proc. Natl. Acad. Sci. U.S.A.">
        <title>Networks of energetic and metabolic interactions define dynamics in microbial communities.</title>
        <authorList>
            <person name="Embree M."/>
            <person name="Liu J.K."/>
            <person name="Al-Bassam M.M."/>
            <person name="Zengler K."/>
        </authorList>
    </citation>
    <scope>NUCLEOTIDE SEQUENCE</scope>
</reference>
<dbReference type="GO" id="GO:0003677">
    <property type="term" value="F:DNA binding"/>
    <property type="evidence" value="ECO:0007669"/>
    <property type="project" value="UniProtKB-KW"/>
</dbReference>
<dbReference type="EMBL" id="LNQE01001687">
    <property type="protein sequence ID" value="KUG14215.1"/>
    <property type="molecule type" value="Genomic_DNA"/>
</dbReference>
<dbReference type="AlphaFoldDB" id="A0A0W8F018"/>
<evidence type="ECO:0000256" key="2">
    <source>
        <dbReference type="ARBA" id="ARBA00023125"/>
    </source>
</evidence>
<dbReference type="Pfam" id="PF00872">
    <property type="entry name" value="Transposase_mut"/>
    <property type="match status" value="1"/>
</dbReference>
<dbReference type="PANTHER" id="PTHR33217:SF7">
    <property type="entry name" value="TRANSPOSASE FOR INSERTION SEQUENCE ELEMENT IS1081"/>
    <property type="match status" value="1"/>
</dbReference>
<evidence type="ECO:0000256" key="1">
    <source>
        <dbReference type="ARBA" id="ARBA00022578"/>
    </source>
</evidence>
<sequence length="154" mass="17983">MNLKEVVRNYLTDNDEGMKDLITLFLNKVMQEEADQQAGAGRYRRTTSRKAYRNGYRNRTLKTRHGELTLNKPQLRDISFTTQVFERYSRVEKDLENAIIESYLQGVSTRKIQDIVAHLGVEKISDSYVSKIAAELDQNVHLFLSRPIDCFEFF</sequence>
<comment type="caution">
    <text evidence="4">The sequence shown here is derived from an EMBL/GenBank/DDBJ whole genome shotgun (WGS) entry which is preliminary data.</text>
</comment>
<proteinExistence type="predicted"/>
<dbReference type="GO" id="GO:0004803">
    <property type="term" value="F:transposase activity"/>
    <property type="evidence" value="ECO:0007669"/>
    <property type="project" value="InterPro"/>
</dbReference>
<dbReference type="GO" id="GO:0006313">
    <property type="term" value="P:DNA transposition"/>
    <property type="evidence" value="ECO:0007669"/>
    <property type="project" value="InterPro"/>
</dbReference>
<gene>
    <name evidence="4" type="ORF">ASZ90_016147</name>
</gene>
<organism evidence="4">
    <name type="scientific">hydrocarbon metagenome</name>
    <dbReference type="NCBI Taxonomy" id="938273"/>
    <lineage>
        <taxon>unclassified sequences</taxon>
        <taxon>metagenomes</taxon>
        <taxon>ecological metagenomes</taxon>
    </lineage>
</organism>
<name>A0A0W8F018_9ZZZZ</name>
<evidence type="ECO:0000313" key="4">
    <source>
        <dbReference type="EMBL" id="KUG14215.1"/>
    </source>
</evidence>
<keyword evidence="2" id="KW-0238">DNA-binding</keyword>
<dbReference type="InterPro" id="IPR001207">
    <property type="entry name" value="Transposase_mutator"/>
</dbReference>